<evidence type="ECO:0000256" key="1">
    <source>
        <dbReference type="SAM" id="SignalP"/>
    </source>
</evidence>
<keyword evidence="3" id="KW-1185">Reference proteome</keyword>
<organism evidence="2 3">
    <name type="scientific">Vibrio comitans NBRC 102076</name>
    <dbReference type="NCBI Taxonomy" id="1219078"/>
    <lineage>
        <taxon>Bacteria</taxon>
        <taxon>Pseudomonadati</taxon>
        <taxon>Pseudomonadota</taxon>
        <taxon>Gammaproteobacteria</taxon>
        <taxon>Vibrionales</taxon>
        <taxon>Vibrionaceae</taxon>
        <taxon>Vibrio</taxon>
    </lineage>
</organism>
<evidence type="ECO:0008006" key="4">
    <source>
        <dbReference type="Google" id="ProtNLM"/>
    </source>
</evidence>
<dbReference type="PROSITE" id="PS51365">
    <property type="entry name" value="RENAL_DIPEPTIDASE_2"/>
    <property type="match status" value="1"/>
</dbReference>
<dbReference type="Proteomes" id="UP000318242">
    <property type="component" value="Unassembled WGS sequence"/>
</dbReference>
<dbReference type="PANTHER" id="PTHR10443">
    <property type="entry name" value="MICROSOMAL DIPEPTIDASE"/>
    <property type="match status" value="1"/>
</dbReference>
<dbReference type="SUPFAM" id="SSF51556">
    <property type="entry name" value="Metallo-dependent hydrolases"/>
    <property type="match status" value="1"/>
</dbReference>
<dbReference type="InterPro" id="IPR008257">
    <property type="entry name" value="Pept_M19"/>
</dbReference>
<gene>
    <name evidence="2" type="ORF">VCO01S_00110</name>
</gene>
<dbReference type="OrthoDB" id="9804920at2"/>
<reference evidence="2 3" key="1">
    <citation type="submission" date="2019-06" db="EMBL/GenBank/DDBJ databases">
        <title>Whole genome shotgun sequence of Vibrio comitans NBRC 102076.</title>
        <authorList>
            <person name="Hosoyama A."/>
            <person name="Uohara A."/>
            <person name="Ohji S."/>
            <person name="Ichikawa N."/>
        </authorList>
    </citation>
    <scope>NUCLEOTIDE SEQUENCE [LARGE SCALE GENOMIC DNA]</scope>
    <source>
        <strain evidence="2 3">NBRC 102076</strain>
    </source>
</reference>
<dbReference type="InterPro" id="IPR032466">
    <property type="entry name" value="Metal_Hydrolase"/>
</dbReference>
<dbReference type="AlphaFoldDB" id="A0A4Y3IIN2"/>
<protein>
    <recommendedName>
        <fullName evidence="4">Dipeptidase</fullName>
    </recommendedName>
</protein>
<dbReference type="RefSeq" id="WP_141268242.1">
    <property type="nucleotide sequence ID" value="NZ_BJLH01000001.1"/>
</dbReference>
<dbReference type="GO" id="GO:0070573">
    <property type="term" value="F:metallodipeptidase activity"/>
    <property type="evidence" value="ECO:0007669"/>
    <property type="project" value="InterPro"/>
</dbReference>
<dbReference type="PANTHER" id="PTHR10443:SF12">
    <property type="entry name" value="DIPEPTIDASE"/>
    <property type="match status" value="1"/>
</dbReference>
<dbReference type="GO" id="GO:0006508">
    <property type="term" value="P:proteolysis"/>
    <property type="evidence" value="ECO:0007669"/>
    <property type="project" value="InterPro"/>
</dbReference>
<dbReference type="Pfam" id="PF01244">
    <property type="entry name" value="Peptidase_M19"/>
    <property type="match status" value="1"/>
</dbReference>
<proteinExistence type="predicted"/>
<dbReference type="Gene3D" id="3.20.20.140">
    <property type="entry name" value="Metal-dependent hydrolases"/>
    <property type="match status" value="1"/>
</dbReference>
<evidence type="ECO:0000313" key="2">
    <source>
        <dbReference type="EMBL" id="GEA58818.1"/>
    </source>
</evidence>
<dbReference type="EMBL" id="BJLH01000001">
    <property type="protein sequence ID" value="GEA58818.1"/>
    <property type="molecule type" value="Genomic_DNA"/>
</dbReference>
<comment type="caution">
    <text evidence="2">The sequence shown here is derived from an EMBL/GenBank/DDBJ whole genome shotgun (WGS) entry which is preliminary data.</text>
</comment>
<name>A0A4Y3IIN2_9VIBR</name>
<evidence type="ECO:0000313" key="3">
    <source>
        <dbReference type="Proteomes" id="UP000318242"/>
    </source>
</evidence>
<feature type="signal peptide" evidence="1">
    <location>
        <begin position="1"/>
        <end position="18"/>
    </location>
</feature>
<feature type="chain" id="PRO_5021403260" description="Dipeptidase" evidence="1">
    <location>
        <begin position="19"/>
        <end position="413"/>
    </location>
</feature>
<sequence length="413" mass="44830">MKHTLIASILLSSTSVLAHDIGHEHEHVEGGWNAKAGFVSDVDIQSKLWSPRGKSQQEILERAKYLNLMYNSPRTPEQEAKDNAFRSRFSDAIYVNTILPAALGVKGFSKHHIVEGLQRNVNAGVTFTSLSTYNYPSSQMTTETDTFNKTSAVANELGLKKVYTVKEVRHNHAKGIPSYSLNTQGADFAIADMSLVGKYSEMGVKQMNFVYNSDNALAGGGSNNDKGVTELGKEFIKEANKNGVIVDVSHSSSQTAIDAANYSTKPVIASHSNAYGLHPIGRNLTDEAILAVGKSGGAVCTTGVGMFLNAEGDASPEAFAKHVVYTADLIGKDKTCFSTDFLHNYQDFLAALLSDTDQYPPELGMGGPTANITVEQGWAVARVLSEDYGWTDQEVRGFLGENVLRVYEANWDN</sequence>
<accession>A0A4Y3IIN2</accession>
<keyword evidence="1" id="KW-0732">Signal</keyword>